<keyword evidence="2" id="KW-1185">Reference proteome</keyword>
<dbReference type="Proteomes" id="UP001603857">
    <property type="component" value="Unassembled WGS sequence"/>
</dbReference>
<evidence type="ECO:0000313" key="1">
    <source>
        <dbReference type="EMBL" id="KAL2331956.1"/>
    </source>
</evidence>
<proteinExistence type="predicted"/>
<dbReference type="AlphaFoldDB" id="A0ABD1M848"/>
<reference evidence="1 2" key="1">
    <citation type="submission" date="2024-08" db="EMBL/GenBank/DDBJ databases">
        <title>Insights into the chromosomal genome structure of Flemingia macrophylla.</title>
        <authorList>
            <person name="Ding Y."/>
            <person name="Zhao Y."/>
            <person name="Bi W."/>
            <person name="Wu M."/>
            <person name="Zhao G."/>
            <person name="Gong Y."/>
            <person name="Li W."/>
            <person name="Zhang P."/>
        </authorList>
    </citation>
    <scope>NUCLEOTIDE SEQUENCE [LARGE SCALE GENOMIC DNA]</scope>
    <source>
        <strain evidence="1">DYQJB</strain>
        <tissue evidence="1">Leaf</tissue>
    </source>
</reference>
<protein>
    <submittedName>
        <fullName evidence="1">Uncharacterized protein</fullName>
    </submittedName>
</protein>
<comment type="caution">
    <text evidence="1">The sequence shown here is derived from an EMBL/GenBank/DDBJ whole genome shotgun (WGS) entry which is preliminary data.</text>
</comment>
<name>A0ABD1M848_9FABA</name>
<evidence type="ECO:0000313" key="2">
    <source>
        <dbReference type="Proteomes" id="UP001603857"/>
    </source>
</evidence>
<gene>
    <name evidence="1" type="ORF">Fmac_019537</name>
</gene>
<organism evidence="1 2">
    <name type="scientific">Flemingia macrophylla</name>
    <dbReference type="NCBI Taxonomy" id="520843"/>
    <lineage>
        <taxon>Eukaryota</taxon>
        <taxon>Viridiplantae</taxon>
        <taxon>Streptophyta</taxon>
        <taxon>Embryophyta</taxon>
        <taxon>Tracheophyta</taxon>
        <taxon>Spermatophyta</taxon>
        <taxon>Magnoliopsida</taxon>
        <taxon>eudicotyledons</taxon>
        <taxon>Gunneridae</taxon>
        <taxon>Pentapetalae</taxon>
        <taxon>rosids</taxon>
        <taxon>fabids</taxon>
        <taxon>Fabales</taxon>
        <taxon>Fabaceae</taxon>
        <taxon>Papilionoideae</taxon>
        <taxon>50 kb inversion clade</taxon>
        <taxon>NPAAA clade</taxon>
        <taxon>indigoferoid/millettioid clade</taxon>
        <taxon>Phaseoleae</taxon>
        <taxon>Flemingia</taxon>
    </lineage>
</organism>
<accession>A0ABD1M848</accession>
<sequence length="53" mass="6065">MEAYYLSKNTSVSLLVKFLRSALPFMRGLKMVTKWRKQVPILEGSKIKGFSVS</sequence>
<dbReference type="EMBL" id="JBGMDY010000006">
    <property type="protein sequence ID" value="KAL2331956.1"/>
    <property type="molecule type" value="Genomic_DNA"/>
</dbReference>